<comment type="subcellular location">
    <subcellularLocation>
        <location evidence="1">Cell outer membrane</location>
    </subcellularLocation>
</comment>
<evidence type="ECO:0000313" key="8">
    <source>
        <dbReference type="EMBL" id="AUP80660.1"/>
    </source>
</evidence>
<evidence type="ECO:0000259" key="6">
    <source>
        <dbReference type="Pfam" id="PF07980"/>
    </source>
</evidence>
<dbReference type="RefSeq" id="WP_102757306.1">
    <property type="nucleotide sequence ID" value="NZ_CP025791.1"/>
</dbReference>
<dbReference type="OrthoDB" id="5694214at2"/>
<proteinExistence type="inferred from homology"/>
<dbReference type="InterPro" id="IPR012944">
    <property type="entry name" value="SusD_RagB_dom"/>
</dbReference>
<keyword evidence="4" id="KW-0472">Membrane</keyword>
<reference evidence="8 9" key="1">
    <citation type="submission" date="2018-01" db="EMBL/GenBank/DDBJ databases">
        <title>Complete genome sequence of Flavivirga eckloniae ECD14 isolated from seaweed Ecklonia cava.</title>
        <authorList>
            <person name="Lee J.H."/>
            <person name="Baik K.S."/>
            <person name="Seong C.N."/>
        </authorList>
    </citation>
    <scope>NUCLEOTIDE SEQUENCE [LARGE SCALE GENOMIC DNA]</scope>
    <source>
        <strain evidence="8 9">ECD14</strain>
    </source>
</reference>
<feature type="domain" description="RagB/SusD" evidence="6">
    <location>
        <begin position="323"/>
        <end position="594"/>
    </location>
</feature>
<evidence type="ECO:0000256" key="3">
    <source>
        <dbReference type="ARBA" id="ARBA00022729"/>
    </source>
</evidence>
<evidence type="ECO:0000259" key="7">
    <source>
        <dbReference type="Pfam" id="PF14322"/>
    </source>
</evidence>
<accession>A0A2K9PUB4</accession>
<keyword evidence="5" id="KW-0998">Cell outer membrane</keyword>
<comment type="similarity">
    <text evidence="2">Belongs to the SusD family.</text>
</comment>
<dbReference type="InterPro" id="IPR033985">
    <property type="entry name" value="SusD-like_N"/>
</dbReference>
<feature type="domain" description="SusD-like N-terminal" evidence="7">
    <location>
        <begin position="111"/>
        <end position="240"/>
    </location>
</feature>
<dbReference type="PROSITE" id="PS51257">
    <property type="entry name" value="PROKAR_LIPOPROTEIN"/>
    <property type="match status" value="1"/>
</dbReference>
<evidence type="ECO:0000256" key="5">
    <source>
        <dbReference type="ARBA" id="ARBA00023237"/>
    </source>
</evidence>
<dbReference type="Proteomes" id="UP000235826">
    <property type="component" value="Chromosome"/>
</dbReference>
<dbReference type="Pfam" id="PF14322">
    <property type="entry name" value="SusD-like_3"/>
    <property type="match status" value="1"/>
</dbReference>
<evidence type="ECO:0000256" key="4">
    <source>
        <dbReference type="ARBA" id="ARBA00023136"/>
    </source>
</evidence>
<dbReference type="Gene3D" id="1.25.40.390">
    <property type="match status" value="1"/>
</dbReference>
<protein>
    <recommendedName>
        <fullName evidence="10">RagB/SusD family nutrient uptake outer membrane protein</fullName>
    </recommendedName>
</protein>
<dbReference type="AlphaFoldDB" id="A0A2K9PUB4"/>
<keyword evidence="3" id="KW-0732">Signal</keyword>
<evidence type="ECO:0008006" key="10">
    <source>
        <dbReference type="Google" id="ProtNLM"/>
    </source>
</evidence>
<name>A0A2K9PUB4_9FLAO</name>
<keyword evidence="9" id="KW-1185">Reference proteome</keyword>
<evidence type="ECO:0000313" key="9">
    <source>
        <dbReference type="Proteomes" id="UP000235826"/>
    </source>
</evidence>
<sequence length="594" mass="68329">MKNYKYIFIFISVFLLAGCEDYLDRTGTSELTPEEEAWSNRVIITSFAYRMYDTMGWMYEIRQDGFNRRESGPGKNYGSCVVFSGEVIDMRSHFVHNDVFKGDYVDALKLSFANPEFWDAWYDNWELVFVSNNILDKIDEVTTDIMPQNEIDQIKGEAYLFRAFAYHELSKRWGALPYIKTRIFPDSDLNLPRPTYREQITDIIADCDMAIATLPEDSYLNDPVNMGRMGRAAAMALKSKALTTAASPNYTANNQKDTELWEMAASAAWDLIKLGQTSDKVGLYQGDYGEIFHTSRGTIEGVWPRYFGESDAGAYNLSWLWVRTGGKTGYSPTQELVDRFETADGYPISHANSNYNEQNPYVNRDPRFYKDILYHGAAFPVISDSDLLDMRTSPVIGDDRSKPFSTDYGSSTTGYLARKFLPEKFNLTGYRRNTFVNPPYIRMAEIYLNYAEAVNEAYGNPNATAPGASLTAVEAVNAVRNRVGHVDVRPEFTTDEGVFRELVRNEFRVELCFEYHTWYDILRWRIGQEEFDGKRMHGVLITEDATQPTGVRYERFPIEQGPPRIFVDRMYRYPLKESDLQIFEIPLLTQNPGW</sequence>
<organism evidence="8 9">
    <name type="scientific">Flavivirga eckloniae</name>
    <dbReference type="NCBI Taxonomy" id="1803846"/>
    <lineage>
        <taxon>Bacteria</taxon>
        <taxon>Pseudomonadati</taxon>
        <taxon>Bacteroidota</taxon>
        <taxon>Flavobacteriia</taxon>
        <taxon>Flavobacteriales</taxon>
        <taxon>Flavobacteriaceae</taxon>
        <taxon>Flavivirga</taxon>
    </lineage>
</organism>
<dbReference type="EMBL" id="CP025791">
    <property type="protein sequence ID" value="AUP80660.1"/>
    <property type="molecule type" value="Genomic_DNA"/>
</dbReference>
<evidence type="ECO:0000256" key="2">
    <source>
        <dbReference type="ARBA" id="ARBA00006275"/>
    </source>
</evidence>
<evidence type="ECO:0000256" key="1">
    <source>
        <dbReference type="ARBA" id="ARBA00004442"/>
    </source>
</evidence>
<dbReference type="KEGG" id="fek:C1H87_18850"/>
<dbReference type="InterPro" id="IPR011990">
    <property type="entry name" value="TPR-like_helical_dom_sf"/>
</dbReference>
<dbReference type="GO" id="GO:0009279">
    <property type="term" value="C:cell outer membrane"/>
    <property type="evidence" value="ECO:0007669"/>
    <property type="project" value="UniProtKB-SubCell"/>
</dbReference>
<gene>
    <name evidence="8" type="ORF">C1H87_18850</name>
</gene>
<dbReference type="SUPFAM" id="SSF48452">
    <property type="entry name" value="TPR-like"/>
    <property type="match status" value="1"/>
</dbReference>
<dbReference type="Pfam" id="PF07980">
    <property type="entry name" value="SusD_RagB"/>
    <property type="match status" value="1"/>
</dbReference>